<organism evidence="3 4">
    <name type="scientific">Pseudonocardia cypriaca</name>
    <dbReference type="NCBI Taxonomy" id="882449"/>
    <lineage>
        <taxon>Bacteria</taxon>
        <taxon>Bacillati</taxon>
        <taxon>Actinomycetota</taxon>
        <taxon>Actinomycetes</taxon>
        <taxon>Pseudonocardiales</taxon>
        <taxon>Pseudonocardiaceae</taxon>
        <taxon>Pseudonocardia</taxon>
    </lineage>
</organism>
<dbReference type="AlphaFoldDB" id="A0A543FTF6"/>
<dbReference type="InterPro" id="IPR036761">
    <property type="entry name" value="TTHA0802/YceI-like_sf"/>
</dbReference>
<dbReference type="Gene3D" id="2.40.128.110">
    <property type="entry name" value="Lipid/polyisoprenoid-binding, YceI-like"/>
    <property type="match status" value="1"/>
</dbReference>
<feature type="domain" description="Lipid/polyisoprenoid-binding YceI-like" evidence="2">
    <location>
        <begin position="9"/>
        <end position="175"/>
    </location>
</feature>
<name>A0A543FTF6_9PSEU</name>
<evidence type="ECO:0000313" key="3">
    <source>
        <dbReference type="EMBL" id="TQM37102.1"/>
    </source>
</evidence>
<protein>
    <submittedName>
        <fullName evidence="3">Polyisoprenoid-binding protein YceI</fullName>
    </submittedName>
</protein>
<comment type="similarity">
    <text evidence="1">Belongs to the UPF0312 family.</text>
</comment>
<dbReference type="EMBL" id="VFPH01000002">
    <property type="protein sequence ID" value="TQM37102.1"/>
    <property type="molecule type" value="Genomic_DNA"/>
</dbReference>
<dbReference type="PANTHER" id="PTHR34406:SF1">
    <property type="entry name" value="PROTEIN YCEI"/>
    <property type="match status" value="1"/>
</dbReference>
<reference evidence="3 4" key="1">
    <citation type="submission" date="2019-06" db="EMBL/GenBank/DDBJ databases">
        <title>Sequencing the genomes of 1000 actinobacteria strains.</title>
        <authorList>
            <person name="Klenk H.-P."/>
        </authorList>
    </citation>
    <scope>NUCLEOTIDE SEQUENCE [LARGE SCALE GENOMIC DNA]</scope>
    <source>
        <strain evidence="3 4">DSM 45511</strain>
    </source>
</reference>
<dbReference type="Proteomes" id="UP000319818">
    <property type="component" value="Unassembled WGS sequence"/>
</dbReference>
<evidence type="ECO:0000256" key="1">
    <source>
        <dbReference type="ARBA" id="ARBA00008812"/>
    </source>
</evidence>
<evidence type="ECO:0000313" key="4">
    <source>
        <dbReference type="Proteomes" id="UP000319818"/>
    </source>
</evidence>
<comment type="caution">
    <text evidence="3">The sequence shown here is derived from an EMBL/GenBank/DDBJ whole genome shotgun (WGS) entry which is preliminary data.</text>
</comment>
<keyword evidence="4" id="KW-1185">Reference proteome</keyword>
<dbReference type="SUPFAM" id="SSF101874">
    <property type="entry name" value="YceI-like"/>
    <property type="match status" value="1"/>
</dbReference>
<accession>A0A543FTF6</accession>
<proteinExistence type="inferred from homology"/>
<dbReference type="SMART" id="SM00867">
    <property type="entry name" value="YceI"/>
    <property type="match status" value="1"/>
</dbReference>
<dbReference type="Pfam" id="PF04264">
    <property type="entry name" value="YceI"/>
    <property type="match status" value="1"/>
</dbReference>
<dbReference type="InterPro" id="IPR007372">
    <property type="entry name" value="Lipid/polyisoprenoid-bd_YceI"/>
</dbReference>
<dbReference type="OrthoDB" id="9811006at2"/>
<gene>
    <name evidence="3" type="ORF">FB388_4303</name>
</gene>
<dbReference type="PANTHER" id="PTHR34406">
    <property type="entry name" value="PROTEIN YCEI"/>
    <property type="match status" value="1"/>
</dbReference>
<sequence length="178" mass="18643">MSIEIPAGRYALDPVHSSLQFSARFVAARVRGTFGGLSGALEIADDLAKSSVQVQIDLTTLSTGVGARDDHLRSADYFDTANHPVATFASTGVVEDGDRFLLAGDLTIRGATRPVELEVRFTGDGEDHTGAFRVGFTASGRVSRSAFGVNGNVSATGGPLLVGDTTEITLELQAVRES</sequence>
<evidence type="ECO:0000259" key="2">
    <source>
        <dbReference type="SMART" id="SM00867"/>
    </source>
</evidence>
<dbReference type="RefSeq" id="WP_142103978.1">
    <property type="nucleotide sequence ID" value="NZ_VFPH01000002.1"/>
</dbReference>